<dbReference type="GO" id="GO:0019556">
    <property type="term" value="P:L-histidine catabolic process to glutamate and formamide"/>
    <property type="evidence" value="ECO:0007669"/>
    <property type="project" value="UniProtKB-UniPathway"/>
</dbReference>
<evidence type="ECO:0000256" key="3">
    <source>
        <dbReference type="ARBA" id="ARBA00012252"/>
    </source>
</evidence>
<keyword evidence="5 10" id="KW-0808">Transferase</keyword>
<evidence type="ECO:0000259" key="9">
    <source>
        <dbReference type="SMART" id="SM01222"/>
    </source>
</evidence>
<dbReference type="InterPro" id="IPR051623">
    <property type="entry name" value="FTCD"/>
</dbReference>
<dbReference type="GO" id="GO:0005542">
    <property type="term" value="F:folic acid binding"/>
    <property type="evidence" value="ECO:0007669"/>
    <property type="project" value="UniProtKB-KW"/>
</dbReference>
<accession>A0A6F8ZH82</accession>
<evidence type="ECO:0000313" key="11">
    <source>
        <dbReference type="Proteomes" id="UP000503399"/>
    </source>
</evidence>
<dbReference type="InterPro" id="IPR022384">
    <property type="entry name" value="FormiminoTrfase_cat_dom_sf"/>
</dbReference>
<keyword evidence="6" id="KW-0369">Histidine metabolism</keyword>
<dbReference type="InterPro" id="IPR013802">
    <property type="entry name" value="Formiminotransferase_C"/>
</dbReference>
<evidence type="ECO:0000256" key="4">
    <source>
        <dbReference type="ARBA" id="ARBA00022490"/>
    </source>
</evidence>
<evidence type="ECO:0000256" key="5">
    <source>
        <dbReference type="ARBA" id="ARBA00022679"/>
    </source>
</evidence>
<protein>
    <recommendedName>
        <fullName evidence="3">glutamate formimidoyltransferase</fullName>
        <ecNumber evidence="3">2.1.2.5</ecNumber>
    </recommendedName>
</protein>
<gene>
    <name evidence="10" type="ORF">R50_1799</name>
</gene>
<reference evidence="10 11" key="1">
    <citation type="submission" date="2020-02" db="EMBL/GenBank/DDBJ databases">
        <authorList>
            <person name="Hogendoorn C."/>
        </authorList>
    </citation>
    <scope>NUCLEOTIDE SEQUENCE [LARGE SCALE GENOMIC DNA]</scope>
    <source>
        <strain evidence="10">R501</strain>
    </source>
</reference>
<comment type="pathway">
    <text evidence="2">Amino-acid degradation; L-histidine degradation into L-glutamate; L-glutamate from N-formimidoyl-L-glutamate (transferase route): step 1/1.</text>
</comment>
<organism evidence="10 11">
    <name type="scientific">Candidatus Hydrogenisulfobacillus filiaventi</name>
    <dbReference type="NCBI Taxonomy" id="2707344"/>
    <lineage>
        <taxon>Bacteria</taxon>
        <taxon>Bacillati</taxon>
        <taxon>Bacillota</taxon>
        <taxon>Clostridia</taxon>
        <taxon>Eubacteriales</taxon>
        <taxon>Clostridiales Family XVII. Incertae Sedis</taxon>
        <taxon>Candidatus Hydrogenisulfobacillus</taxon>
    </lineage>
</organism>
<dbReference type="GO" id="GO:0019557">
    <property type="term" value="P:L-histidine catabolic process to glutamate and formate"/>
    <property type="evidence" value="ECO:0007669"/>
    <property type="project" value="UniProtKB-UniPathway"/>
</dbReference>
<dbReference type="EC" id="2.1.2.5" evidence="3"/>
<evidence type="ECO:0000256" key="2">
    <source>
        <dbReference type="ARBA" id="ARBA00005082"/>
    </source>
</evidence>
<dbReference type="SMART" id="SM01222">
    <property type="entry name" value="FTCD_N"/>
    <property type="match status" value="1"/>
</dbReference>
<proteinExistence type="predicted"/>
<dbReference type="NCBIfam" id="TIGR02024">
    <property type="entry name" value="FtcD"/>
    <property type="match status" value="1"/>
</dbReference>
<dbReference type="KEGG" id="hfv:R50_1799"/>
<evidence type="ECO:0000256" key="6">
    <source>
        <dbReference type="ARBA" id="ARBA00022808"/>
    </source>
</evidence>
<dbReference type="InterPro" id="IPR012886">
    <property type="entry name" value="Formiminotransferase_N"/>
</dbReference>
<name>A0A6F8ZH82_9FIRM</name>
<dbReference type="InterPro" id="IPR037064">
    <property type="entry name" value="Formiminotransferase_N_sf"/>
</dbReference>
<dbReference type="EMBL" id="LR778114">
    <property type="protein sequence ID" value="CAB1129300.1"/>
    <property type="molecule type" value="Genomic_DNA"/>
</dbReference>
<dbReference type="Gene3D" id="3.30.990.10">
    <property type="entry name" value="Formiminotransferase, N-terminal subdomain"/>
    <property type="match status" value="1"/>
</dbReference>
<comment type="subcellular location">
    <subcellularLocation>
        <location evidence="1">Cytoplasm</location>
    </subcellularLocation>
</comment>
<dbReference type="SMART" id="SM01221">
    <property type="entry name" value="FTCD"/>
    <property type="match status" value="1"/>
</dbReference>
<evidence type="ECO:0000256" key="7">
    <source>
        <dbReference type="ARBA" id="ARBA00022954"/>
    </source>
</evidence>
<dbReference type="InterPro" id="IPR004227">
    <property type="entry name" value="Formiminotransferase_cat"/>
</dbReference>
<dbReference type="SUPFAM" id="SSF55116">
    <property type="entry name" value="Formiminotransferase domain of formiminotransferase-cyclodeaminase"/>
    <property type="match status" value="2"/>
</dbReference>
<evidence type="ECO:0000259" key="8">
    <source>
        <dbReference type="SMART" id="SM01221"/>
    </source>
</evidence>
<dbReference type="AlphaFoldDB" id="A0A6F8ZH82"/>
<feature type="domain" description="Formiminotransferase C-terminal subdomain" evidence="8">
    <location>
        <begin position="177"/>
        <end position="291"/>
    </location>
</feature>
<evidence type="ECO:0000256" key="1">
    <source>
        <dbReference type="ARBA" id="ARBA00004496"/>
    </source>
</evidence>
<sequence>MIECVPNFSEGRDRTVLEAIRAAAASTGARVVGLSADPEHNRAVLTLVGEAETVLEAAWAAACEAVARIDLRRHRGVHPRMGAVDVIPFVPLAGDSMARCVDLARRLGRRLGEELGLPVFLYEQAATRPERVNLAEIRRGQFEGLAAKLADPAWQPDFGPAAPHPTAGAVAVGARPPLIAFNVYLNTADVTVARRVARAVRGRDGGLAGVKALGLLLPETGLTQVSMNIVDVARTPLPAVLELVRREAARWGAAVLHTEVVGFLPRAAAYRAAEWALQLPGDLGAQVLEDAAGLPS</sequence>
<feature type="domain" description="Formiminotransferase N-terminal subdomain" evidence="9">
    <location>
        <begin position="1"/>
        <end position="176"/>
    </location>
</feature>
<dbReference type="Pfam" id="PF07837">
    <property type="entry name" value="FTCD_N"/>
    <property type="match status" value="1"/>
</dbReference>
<keyword evidence="7" id="KW-0290">Folate-binding</keyword>
<dbReference type="PANTHER" id="PTHR12234">
    <property type="entry name" value="FORMIMINOTRANSFERASE-CYCLODEAMINASE"/>
    <property type="match status" value="1"/>
</dbReference>
<dbReference type="Gene3D" id="3.30.70.670">
    <property type="entry name" value="Formiminotransferase, C-terminal subdomain"/>
    <property type="match status" value="1"/>
</dbReference>
<dbReference type="Proteomes" id="UP000503399">
    <property type="component" value="Chromosome"/>
</dbReference>
<keyword evidence="4" id="KW-0963">Cytoplasm</keyword>
<evidence type="ECO:0000313" key="10">
    <source>
        <dbReference type="EMBL" id="CAB1129300.1"/>
    </source>
</evidence>
<dbReference type="GO" id="GO:0005737">
    <property type="term" value="C:cytoplasm"/>
    <property type="evidence" value="ECO:0007669"/>
    <property type="project" value="UniProtKB-SubCell"/>
</dbReference>
<keyword evidence="11" id="KW-1185">Reference proteome</keyword>
<dbReference type="PANTHER" id="PTHR12234:SF8">
    <property type="entry name" value="FORMIMINOTRANSFERASE-CYCLODEAMINASE"/>
    <property type="match status" value="1"/>
</dbReference>
<dbReference type="InterPro" id="IPR037070">
    <property type="entry name" value="Formiminotransferase_C_sf"/>
</dbReference>
<dbReference type="UniPathway" id="UPA00379">
    <property type="reaction ID" value="UER00555"/>
</dbReference>
<dbReference type="GO" id="GO:0030409">
    <property type="term" value="F:glutamate formimidoyltransferase activity"/>
    <property type="evidence" value="ECO:0007669"/>
    <property type="project" value="UniProtKB-EC"/>
</dbReference>
<dbReference type="Pfam" id="PF02971">
    <property type="entry name" value="FTCD"/>
    <property type="match status" value="1"/>
</dbReference>